<accession>A0A7S0TWE9</accession>
<keyword evidence="14 19" id="KW-0472">Membrane</keyword>
<evidence type="ECO:0000256" key="2">
    <source>
        <dbReference type="ARBA" id="ARBA00004477"/>
    </source>
</evidence>
<evidence type="ECO:0000256" key="19">
    <source>
        <dbReference type="SAM" id="Phobius"/>
    </source>
</evidence>
<evidence type="ECO:0000256" key="11">
    <source>
        <dbReference type="ARBA" id="ARBA00022824"/>
    </source>
</evidence>
<comment type="pathway">
    <text evidence="3">Protein modification; protein glycosylation.</text>
</comment>
<evidence type="ECO:0000256" key="17">
    <source>
        <dbReference type="ARBA" id="ARBA00044717"/>
    </source>
</evidence>
<reference evidence="20" key="1">
    <citation type="submission" date="2021-01" db="EMBL/GenBank/DDBJ databases">
        <authorList>
            <person name="Corre E."/>
            <person name="Pelletier E."/>
            <person name="Niang G."/>
            <person name="Scheremetjew M."/>
            <person name="Finn R."/>
            <person name="Kale V."/>
            <person name="Holt S."/>
            <person name="Cochrane G."/>
            <person name="Meng A."/>
            <person name="Brown T."/>
            <person name="Cohen L."/>
        </authorList>
    </citation>
    <scope>NUCLEOTIDE SEQUENCE</scope>
    <source>
        <strain evidence="20">CCMP441</strain>
    </source>
</reference>
<feature type="transmembrane region" description="Helical" evidence="19">
    <location>
        <begin position="194"/>
        <end position="215"/>
    </location>
</feature>
<comment type="subcellular location">
    <subcellularLocation>
        <location evidence="2">Endoplasmic reticulum membrane</location>
        <topology evidence="2">Multi-pass membrane protein</topology>
    </subcellularLocation>
</comment>
<comment type="function">
    <text evidence="17">UDP-N-acetylglucosamine--dolichyl-phosphate N-acetylglucosaminephosphotransferase that operates in the biosynthetic pathway of dolichol-linked oligosaccharides, the glycan precursors employed in protein asparagine (N)-glycosylation. The assembly of dolichol-linked oligosaccharides begins on the cytosolic side of the endoplasmic reticulum membrane and finishes in its lumen. The sequential addition of sugars to dolichol pyrophosphate produces dolichol-linked oligosaccharides containing fourteen sugars, including two GlcNAcs, nine mannoses and three glucoses. Once assembled, the oligosaccharide is transferred from the lipid to nascent proteins by oligosaccharyltransferases. Catalyzes the initial step of dolichol-linked oligosaccharide biosynthesis, transfering GlcNAc-1-P from cytosolic UDP-GlcNAc onto the carrier lipid dolichyl phosphate (P-dolichol), yielding GlcNAc-P-P-dolichol embedded in the cytoplasmic leaflet of the endoplasmic reticulum membrane.</text>
</comment>
<evidence type="ECO:0000256" key="13">
    <source>
        <dbReference type="ARBA" id="ARBA00022989"/>
    </source>
</evidence>
<dbReference type="GO" id="GO:0006488">
    <property type="term" value="P:dolichol-linked oligosaccharide biosynthetic process"/>
    <property type="evidence" value="ECO:0007669"/>
    <property type="project" value="InterPro"/>
</dbReference>
<proteinExistence type="inferred from homology"/>
<evidence type="ECO:0000313" key="20">
    <source>
        <dbReference type="EMBL" id="CAD8744395.1"/>
    </source>
</evidence>
<evidence type="ECO:0000256" key="10">
    <source>
        <dbReference type="ARBA" id="ARBA00022723"/>
    </source>
</evidence>
<evidence type="ECO:0000256" key="12">
    <source>
        <dbReference type="ARBA" id="ARBA00022842"/>
    </source>
</evidence>
<keyword evidence="12" id="KW-0460">Magnesium</keyword>
<feature type="transmembrane region" description="Helical" evidence="19">
    <location>
        <begin position="222"/>
        <end position="241"/>
    </location>
</feature>
<dbReference type="CDD" id="cd06855">
    <property type="entry name" value="GT_GPT_euk"/>
    <property type="match status" value="1"/>
</dbReference>
<comment type="cofactor">
    <cofactor evidence="1">
        <name>Mg(2+)</name>
        <dbReference type="ChEBI" id="CHEBI:18420"/>
    </cofactor>
</comment>
<evidence type="ECO:0000256" key="7">
    <source>
        <dbReference type="ARBA" id="ARBA00022676"/>
    </source>
</evidence>
<keyword evidence="8" id="KW-0808">Transferase</keyword>
<dbReference type="AlphaFoldDB" id="A0A7S0TWE9"/>
<feature type="transmembrane region" description="Helical" evidence="19">
    <location>
        <begin position="365"/>
        <end position="387"/>
    </location>
</feature>
<comment type="catalytic activity">
    <reaction evidence="18">
        <text>a di-trans,poly-cis-dolichyl phosphate + UDP-N-acetyl-alpha-D-glucosamine = an N-acetyl-alpha-D-glucosaminyl-diphospho-di-trans,poly-cis-dolichol + UMP</text>
        <dbReference type="Rhea" id="RHEA:13289"/>
        <dbReference type="Rhea" id="RHEA-COMP:19498"/>
        <dbReference type="Rhea" id="RHEA-COMP:19507"/>
        <dbReference type="ChEBI" id="CHEBI:57683"/>
        <dbReference type="ChEBI" id="CHEBI:57705"/>
        <dbReference type="ChEBI" id="CHEBI:57865"/>
        <dbReference type="ChEBI" id="CHEBI:58427"/>
        <dbReference type="EC" id="2.7.8.15"/>
    </reaction>
    <physiologicalReaction direction="left-to-right" evidence="18">
        <dbReference type="Rhea" id="RHEA:13290"/>
    </physiologicalReaction>
</comment>
<keyword evidence="9 19" id="KW-0812">Transmembrane</keyword>
<organism evidence="20">
    <name type="scientific">Hemiselmis andersenii</name>
    <name type="common">Cryptophyte alga</name>
    <dbReference type="NCBI Taxonomy" id="464988"/>
    <lineage>
        <taxon>Eukaryota</taxon>
        <taxon>Cryptophyceae</taxon>
        <taxon>Cryptomonadales</taxon>
        <taxon>Hemiselmidaceae</taxon>
        <taxon>Hemiselmis</taxon>
    </lineage>
</organism>
<dbReference type="InterPro" id="IPR000715">
    <property type="entry name" value="Glycosyl_transferase_4"/>
</dbReference>
<keyword evidence="11" id="KW-0256">Endoplasmic reticulum</keyword>
<evidence type="ECO:0000256" key="6">
    <source>
        <dbReference type="ARBA" id="ARBA00017659"/>
    </source>
</evidence>
<dbReference type="EC" id="2.7.8.15" evidence="5"/>
<evidence type="ECO:0000256" key="14">
    <source>
        <dbReference type="ARBA" id="ARBA00023136"/>
    </source>
</evidence>
<evidence type="ECO:0000256" key="9">
    <source>
        <dbReference type="ARBA" id="ARBA00022692"/>
    </source>
</evidence>
<gene>
    <name evidence="20" type="ORF">HAND1043_LOCUS10890</name>
</gene>
<dbReference type="EMBL" id="HBFK01017638">
    <property type="protein sequence ID" value="CAD8744395.1"/>
    <property type="molecule type" value="Transcribed_RNA"/>
</dbReference>
<sequence>MGVRKMAHSMQNALLAAIPLVPTLGVIVWTVGLYPRLWLAFGVLFGVSAMAFVVCLQLIPPLKEMTLKAGLGGFDINKKGTPMGEHKVPESLGIVPGVLHIMCVIVFQVYYYLAEAPDTPWLVALADYNAALAATIFMLFLGFVDDVLELRWRYKLILPPLASLPLLLSYSGSTTVIVPNPFAAVLGRVLDLGAIYKLYMCLLSVFCTNSINIFAGINGLEVGQSVIIACAVIVHNCLQLSSESGAAHLFSIFFLVPFLATSLGLLYFNWYPSKVFVGDTYTYFAGMTFAVVGILGHFSKTLLLFFIPQLINFVYSLPQLVGIVPCPRHRLPKYNTKTQLLEATPNLNLVNLTLSITGPLSERDLCIVLLAFQIVCCFVAFGIRYTFIGEMFYED</sequence>
<evidence type="ECO:0000256" key="15">
    <source>
        <dbReference type="ARBA" id="ARBA00029567"/>
    </source>
</evidence>
<evidence type="ECO:0000256" key="3">
    <source>
        <dbReference type="ARBA" id="ARBA00004922"/>
    </source>
</evidence>
<evidence type="ECO:0000256" key="5">
    <source>
        <dbReference type="ARBA" id="ARBA00013225"/>
    </source>
</evidence>
<feature type="transmembrane region" description="Helical" evidence="19">
    <location>
        <begin position="37"/>
        <end position="59"/>
    </location>
</feature>
<feature type="transmembrane region" description="Helical" evidence="19">
    <location>
        <begin position="247"/>
        <end position="268"/>
    </location>
</feature>
<feature type="transmembrane region" description="Helical" evidence="19">
    <location>
        <begin position="12"/>
        <end position="31"/>
    </location>
</feature>
<dbReference type="PANTHER" id="PTHR10571:SF0">
    <property type="entry name" value="UDP-N-ACETYLGLUCOSAMINE--DOLICHYL-PHOSPHATE N-ACETYLGLUCOSAMINEPHOSPHOTRANSFERASE"/>
    <property type="match status" value="1"/>
</dbReference>
<feature type="transmembrane region" description="Helical" evidence="19">
    <location>
        <begin position="280"/>
        <end position="298"/>
    </location>
</feature>
<dbReference type="GO" id="GO:0005789">
    <property type="term" value="C:endoplasmic reticulum membrane"/>
    <property type="evidence" value="ECO:0007669"/>
    <property type="project" value="UniProtKB-SubCell"/>
</dbReference>
<dbReference type="InterPro" id="IPR033895">
    <property type="entry name" value="GPT"/>
</dbReference>
<dbReference type="GO" id="GO:0003975">
    <property type="term" value="F:UDP-N-acetylglucosamine-dolichyl-phosphate N-acetylglucosaminephosphotransferase activity"/>
    <property type="evidence" value="ECO:0007669"/>
    <property type="project" value="UniProtKB-EC"/>
</dbReference>
<keyword evidence="7" id="KW-0328">Glycosyltransferase</keyword>
<comment type="similarity">
    <text evidence="4">Belongs to the glycosyltransferase 4 family.</text>
</comment>
<feature type="transmembrane region" description="Helical" evidence="19">
    <location>
        <begin position="92"/>
        <end position="113"/>
    </location>
</feature>
<name>A0A7S0TWE9_HEMAN</name>
<evidence type="ECO:0000256" key="18">
    <source>
        <dbReference type="ARBA" id="ARBA00045078"/>
    </source>
</evidence>
<dbReference type="UniPathway" id="UPA00378"/>
<dbReference type="Pfam" id="PF00953">
    <property type="entry name" value="Glycos_transf_4"/>
    <property type="match status" value="1"/>
</dbReference>
<evidence type="ECO:0000256" key="1">
    <source>
        <dbReference type="ARBA" id="ARBA00001946"/>
    </source>
</evidence>
<keyword evidence="13 19" id="KW-1133">Transmembrane helix</keyword>
<feature type="transmembrane region" description="Helical" evidence="19">
    <location>
        <begin position="125"/>
        <end position="144"/>
    </location>
</feature>
<evidence type="ECO:0000256" key="8">
    <source>
        <dbReference type="ARBA" id="ARBA00022679"/>
    </source>
</evidence>
<dbReference type="GO" id="GO:0016757">
    <property type="term" value="F:glycosyltransferase activity"/>
    <property type="evidence" value="ECO:0007669"/>
    <property type="project" value="UniProtKB-KW"/>
</dbReference>
<dbReference type="GO" id="GO:0046872">
    <property type="term" value="F:metal ion binding"/>
    <property type="evidence" value="ECO:0007669"/>
    <property type="project" value="UniProtKB-KW"/>
</dbReference>
<evidence type="ECO:0000256" key="16">
    <source>
        <dbReference type="ARBA" id="ARBA00033238"/>
    </source>
</evidence>
<evidence type="ECO:0000256" key="4">
    <source>
        <dbReference type="ARBA" id="ARBA00009317"/>
    </source>
</evidence>
<keyword evidence="10" id="KW-0479">Metal-binding</keyword>
<feature type="transmembrane region" description="Helical" evidence="19">
    <location>
        <begin position="156"/>
        <end position="182"/>
    </location>
</feature>
<feature type="transmembrane region" description="Helical" evidence="19">
    <location>
        <begin position="304"/>
        <end position="324"/>
    </location>
</feature>
<dbReference type="PANTHER" id="PTHR10571">
    <property type="entry name" value="UDP-N-ACETYLGLUCOSAMINE--DOLICHYL-PHOSPHATE N-ACETYLGLUCOSAMINEPHOSPHOTRANSFERASE"/>
    <property type="match status" value="1"/>
</dbReference>
<protein>
    <recommendedName>
        <fullName evidence="6">UDP-N-acetylglucosamine--dolichyl-phosphate N-acetylglucosaminephosphotransferase</fullName>
        <ecNumber evidence="5">2.7.8.15</ecNumber>
    </recommendedName>
    <alternativeName>
        <fullName evidence="15">GlcNAc-1-P transferase</fullName>
    </alternativeName>
    <alternativeName>
        <fullName evidence="16">N-acetylglucosamine-1-phosphate transferase</fullName>
    </alternativeName>
</protein>